<dbReference type="Proteomes" id="UP000000763">
    <property type="component" value="Chromosome 8"/>
</dbReference>
<protein>
    <submittedName>
        <fullName evidence="2">Uncharacterized protein</fullName>
    </submittedName>
</protein>
<feature type="region of interest" description="Disordered" evidence="1">
    <location>
        <begin position="36"/>
        <end position="57"/>
    </location>
</feature>
<organism evidence="2 3">
    <name type="scientific">Oryza sativa subsp. japonica</name>
    <name type="common">Rice</name>
    <dbReference type="NCBI Taxonomy" id="39947"/>
    <lineage>
        <taxon>Eukaryota</taxon>
        <taxon>Viridiplantae</taxon>
        <taxon>Streptophyta</taxon>
        <taxon>Embryophyta</taxon>
        <taxon>Tracheophyta</taxon>
        <taxon>Spermatophyta</taxon>
        <taxon>Magnoliopsida</taxon>
        <taxon>Liliopsida</taxon>
        <taxon>Poales</taxon>
        <taxon>Poaceae</taxon>
        <taxon>BOP clade</taxon>
        <taxon>Oryzoideae</taxon>
        <taxon>Oryzeae</taxon>
        <taxon>Oryzinae</taxon>
        <taxon>Oryza</taxon>
        <taxon>Oryza sativa</taxon>
    </lineage>
</organism>
<dbReference type="EMBL" id="AP005741">
    <property type="protein sequence ID" value="BAD33859.1"/>
    <property type="molecule type" value="Genomic_DNA"/>
</dbReference>
<sequence length="116" mass="12285">MGAREVRRKGFGCAWLRSGAPVGRMAAGPRAAARLAVDRAHGRKDGGRGRLTGLARSKPRWRRRGAYVAAMRAGAKGEEEAPGIGRPTTREAFRRAAANLSERPPPAARGGQGESV</sequence>
<evidence type="ECO:0000313" key="3">
    <source>
        <dbReference type="Proteomes" id="UP000000763"/>
    </source>
</evidence>
<name>Q69MQ6_ORYSJ</name>
<feature type="region of interest" description="Disordered" evidence="1">
    <location>
        <begin position="72"/>
        <end position="116"/>
    </location>
</feature>
<evidence type="ECO:0000313" key="2">
    <source>
        <dbReference type="EMBL" id="BAD33859.1"/>
    </source>
</evidence>
<evidence type="ECO:0000256" key="1">
    <source>
        <dbReference type="SAM" id="MobiDB-lite"/>
    </source>
</evidence>
<reference evidence="3" key="2">
    <citation type="journal article" date="2008" name="Nucleic Acids Res.">
        <title>The rice annotation project database (RAP-DB): 2008 update.</title>
        <authorList>
            <consortium name="The rice annotation project (RAP)"/>
        </authorList>
    </citation>
    <scope>GENOME REANNOTATION</scope>
    <source>
        <strain evidence="3">cv. Nipponbare</strain>
    </source>
</reference>
<gene>
    <name evidence="2" type="primary">P0470H09.13</name>
</gene>
<reference evidence="3" key="1">
    <citation type="journal article" date="2005" name="Nature">
        <title>The map-based sequence of the rice genome.</title>
        <authorList>
            <consortium name="International rice genome sequencing project (IRGSP)"/>
            <person name="Matsumoto T."/>
            <person name="Wu J."/>
            <person name="Kanamori H."/>
            <person name="Katayose Y."/>
            <person name="Fujisawa M."/>
            <person name="Namiki N."/>
            <person name="Mizuno H."/>
            <person name="Yamamoto K."/>
            <person name="Antonio B.A."/>
            <person name="Baba T."/>
            <person name="Sakata K."/>
            <person name="Nagamura Y."/>
            <person name="Aoki H."/>
            <person name="Arikawa K."/>
            <person name="Arita K."/>
            <person name="Bito T."/>
            <person name="Chiden Y."/>
            <person name="Fujitsuka N."/>
            <person name="Fukunaka R."/>
            <person name="Hamada M."/>
            <person name="Harada C."/>
            <person name="Hayashi A."/>
            <person name="Hijishita S."/>
            <person name="Honda M."/>
            <person name="Hosokawa S."/>
            <person name="Ichikawa Y."/>
            <person name="Idonuma A."/>
            <person name="Iijima M."/>
            <person name="Ikeda M."/>
            <person name="Ikeno M."/>
            <person name="Ito K."/>
            <person name="Ito S."/>
            <person name="Ito T."/>
            <person name="Ito Y."/>
            <person name="Ito Y."/>
            <person name="Iwabuchi A."/>
            <person name="Kamiya K."/>
            <person name="Karasawa W."/>
            <person name="Kurita K."/>
            <person name="Katagiri S."/>
            <person name="Kikuta A."/>
            <person name="Kobayashi H."/>
            <person name="Kobayashi N."/>
            <person name="Machita K."/>
            <person name="Maehara T."/>
            <person name="Masukawa M."/>
            <person name="Mizubayashi T."/>
            <person name="Mukai Y."/>
            <person name="Nagasaki H."/>
            <person name="Nagata Y."/>
            <person name="Naito S."/>
            <person name="Nakashima M."/>
            <person name="Nakama Y."/>
            <person name="Nakamichi Y."/>
            <person name="Nakamura M."/>
            <person name="Meguro A."/>
            <person name="Negishi M."/>
            <person name="Ohta I."/>
            <person name="Ohta T."/>
            <person name="Okamoto M."/>
            <person name="Ono N."/>
            <person name="Saji S."/>
            <person name="Sakaguchi M."/>
            <person name="Sakai K."/>
            <person name="Shibata M."/>
            <person name="Shimokawa T."/>
            <person name="Song J."/>
            <person name="Takazaki Y."/>
            <person name="Terasawa K."/>
            <person name="Tsugane M."/>
            <person name="Tsuji K."/>
            <person name="Ueda S."/>
            <person name="Waki K."/>
            <person name="Yamagata H."/>
            <person name="Yamamoto M."/>
            <person name="Yamamoto S."/>
            <person name="Yamane H."/>
            <person name="Yoshiki S."/>
            <person name="Yoshihara R."/>
            <person name="Yukawa K."/>
            <person name="Zhong H."/>
            <person name="Yano M."/>
            <person name="Yuan Q."/>
            <person name="Ouyang S."/>
            <person name="Liu J."/>
            <person name="Jones K.M."/>
            <person name="Gansberger K."/>
            <person name="Moffat K."/>
            <person name="Hill J."/>
            <person name="Bera J."/>
            <person name="Fadrosh D."/>
            <person name="Jin S."/>
            <person name="Johri S."/>
            <person name="Kim M."/>
            <person name="Overton L."/>
            <person name="Reardon M."/>
            <person name="Tsitrin T."/>
            <person name="Vuong H."/>
            <person name="Weaver B."/>
            <person name="Ciecko A."/>
            <person name="Tallon L."/>
            <person name="Jackson J."/>
            <person name="Pai G."/>
            <person name="Aken S.V."/>
            <person name="Utterback T."/>
            <person name="Reidmuller S."/>
            <person name="Feldblyum T."/>
            <person name="Hsiao J."/>
            <person name="Zismann V."/>
            <person name="Iobst S."/>
            <person name="de Vazeille A.R."/>
            <person name="Buell C.R."/>
            <person name="Ying K."/>
            <person name="Li Y."/>
            <person name="Lu T."/>
            <person name="Huang Y."/>
            <person name="Zhao Q."/>
            <person name="Feng Q."/>
            <person name="Zhang L."/>
            <person name="Zhu J."/>
            <person name="Weng Q."/>
            <person name="Mu J."/>
            <person name="Lu Y."/>
            <person name="Fan D."/>
            <person name="Liu Y."/>
            <person name="Guan J."/>
            <person name="Zhang Y."/>
            <person name="Yu S."/>
            <person name="Liu X."/>
            <person name="Zhang Y."/>
            <person name="Hong G."/>
            <person name="Han B."/>
            <person name="Choisne N."/>
            <person name="Demange N."/>
            <person name="Orjeda G."/>
            <person name="Samain S."/>
            <person name="Cattolico L."/>
            <person name="Pelletier E."/>
            <person name="Couloux A."/>
            <person name="Segurens B."/>
            <person name="Wincker P."/>
            <person name="D'Hont A."/>
            <person name="Scarpelli C."/>
            <person name="Weissenbach J."/>
            <person name="Salanoubat M."/>
            <person name="Quetier F."/>
            <person name="Yu Y."/>
            <person name="Kim H.R."/>
            <person name="Rambo T."/>
            <person name="Currie J."/>
            <person name="Collura K."/>
            <person name="Luo M."/>
            <person name="Yang T."/>
            <person name="Ammiraju J.S.S."/>
            <person name="Engler F."/>
            <person name="Soderlund C."/>
            <person name="Wing R.A."/>
            <person name="Palmer L.E."/>
            <person name="de la Bastide M."/>
            <person name="Spiegel L."/>
            <person name="Nascimento L."/>
            <person name="Zutavern T."/>
            <person name="O'Shaughnessy A."/>
            <person name="Dike S."/>
            <person name="Dedhia N."/>
            <person name="Preston R."/>
            <person name="Balija V."/>
            <person name="McCombie W.R."/>
            <person name="Chow T."/>
            <person name="Chen H."/>
            <person name="Chung M."/>
            <person name="Chen C."/>
            <person name="Shaw J."/>
            <person name="Wu H."/>
            <person name="Hsiao K."/>
            <person name="Chao Y."/>
            <person name="Chu M."/>
            <person name="Cheng C."/>
            <person name="Hour A."/>
            <person name="Lee P."/>
            <person name="Lin S."/>
            <person name="Lin Y."/>
            <person name="Liou J."/>
            <person name="Liu S."/>
            <person name="Hsing Y."/>
            <person name="Raghuvanshi S."/>
            <person name="Mohanty A."/>
            <person name="Bharti A.K."/>
            <person name="Gaur A."/>
            <person name="Gupta V."/>
            <person name="Kumar D."/>
            <person name="Ravi V."/>
            <person name="Vij S."/>
            <person name="Kapur A."/>
            <person name="Khurana P."/>
            <person name="Khurana P."/>
            <person name="Khurana J.P."/>
            <person name="Tyagi A.K."/>
            <person name="Gaikwad K."/>
            <person name="Singh A."/>
            <person name="Dalal V."/>
            <person name="Srivastava S."/>
            <person name="Dixit A."/>
            <person name="Pal A.K."/>
            <person name="Ghazi I.A."/>
            <person name="Yadav M."/>
            <person name="Pandit A."/>
            <person name="Bhargava A."/>
            <person name="Sureshbabu K."/>
            <person name="Batra K."/>
            <person name="Sharma T.R."/>
            <person name="Mohapatra T."/>
            <person name="Singh N.K."/>
            <person name="Messing J."/>
            <person name="Nelson A.B."/>
            <person name="Fuks G."/>
            <person name="Kavchok S."/>
            <person name="Keizer G."/>
            <person name="Linton E."/>
            <person name="Llaca V."/>
            <person name="Song R."/>
            <person name="Tanyolac B."/>
            <person name="Young S."/>
            <person name="Ho-Il K."/>
            <person name="Hahn J.H."/>
            <person name="Sangsakoo G."/>
            <person name="Vanavichit A."/>
            <person name="de Mattos Luiz.A.T."/>
            <person name="Zimmer P.D."/>
            <person name="Malone G."/>
            <person name="Dellagostin O."/>
            <person name="de Oliveira A.C."/>
            <person name="Bevan M."/>
            <person name="Bancroft I."/>
            <person name="Minx P."/>
            <person name="Cordum H."/>
            <person name="Wilson R."/>
            <person name="Cheng Z."/>
            <person name="Jin W."/>
            <person name="Jiang J."/>
            <person name="Leong S.A."/>
            <person name="Iwama H."/>
            <person name="Gojobori T."/>
            <person name="Itoh T."/>
            <person name="Niimura Y."/>
            <person name="Fujii Y."/>
            <person name="Habara T."/>
            <person name="Sakai H."/>
            <person name="Sato Y."/>
            <person name="Wilson G."/>
            <person name="Kumar K."/>
            <person name="McCouch S."/>
            <person name="Juretic N."/>
            <person name="Hoen D."/>
            <person name="Wright S."/>
            <person name="Bruskiewich R."/>
            <person name="Bureau T."/>
            <person name="Miyao A."/>
            <person name="Hirochika H."/>
            <person name="Nishikawa T."/>
            <person name="Kadowaki K."/>
            <person name="Sugiura M."/>
            <person name="Burr B."/>
            <person name="Sasaki T."/>
        </authorList>
    </citation>
    <scope>NUCLEOTIDE SEQUENCE [LARGE SCALE GENOMIC DNA]</scope>
    <source>
        <strain evidence="3">cv. Nipponbare</strain>
    </source>
</reference>
<proteinExistence type="predicted"/>
<feature type="compositionally biased region" description="Basic and acidic residues" evidence="1">
    <location>
        <begin position="36"/>
        <end position="48"/>
    </location>
</feature>
<accession>Q69MQ6</accession>
<dbReference type="AlphaFoldDB" id="Q69MQ6"/>